<name>A0A448PDQ8_9ACTO</name>
<organism evidence="8 9">
    <name type="scientific">Trueperella bialowiezensis</name>
    <dbReference type="NCBI Taxonomy" id="312285"/>
    <lineage>
        <taxon>Bacteria</taxon>
        <taxon>Bacillati</taxon>
        <taxon>Actinomycetota</taxon>
        <taxon>Actinomycetes</taxon>
        <taxon>Actinomycetales</taxon>
        <taxon>Actinomycetaceae</taxon>
        <taxon>Trueperella</taxon>
    </lineage>
</organism>
<dbReference type="RefSeq" id="WP_126416210.1">
    <property type="nucleotide sequence ID" value="NZ_LR134476.1"/>
</dbReference>
<feature type="transmembrane region" description="Helical" evidence="6">
    <location>
        <begin position="51"/>
        <end position="70"/>
    </location>
</feature>
<keyword evidence="4 6" id="KW-1133">Transmembrane helix</keyword>
<evidence type="ECO:0000256" key="3">
    <source>
        <dbReference type="ARBA" id="ARBA00022692"/>
    </source>
</evidence>
<evidence type="ECO:0000313" key="8">
    <source>
        <dbReference type="EMBL" id="VEI13059.1"/>
    </source>
</evidence>
<evidence type="ECO:0000256" key="2">
    <source>
        <dbReference type="ARBA" id="ARBA00022448"/>
    </source>
</evidence>
<feature type="transmembrane region" description="Helical" evidence="6">
    <location>
        <begin position="271"/>
        <end position="295"/>
    </location>
</feature>
<dbReference type="Gene3D" id="1.20.1250.20">
    <property type="entry name" value="MFS general substrate transporter like domains"/>
    <property type="match status" value="2"/>
</dbReference>
<dbReference type="CDD" id="cd17321">
    <property type="entry name" value="MFS_MMR_MDR_like"/>
    <property type="match status" value="1"/>
</dbReference>
<keyword evidence="3 6" id="KW-0812">Transmembrane</keyword>
<feature type="transmembrane region" description="Helical" evidence="6">
    <location>
        <begin position="169"/>
        <end position="187"/>
    </location>
</feature>
<dbReference type="AlphaFoldDB" id="A0A448PDQ8"/>
<keyword evidence="2" id="KW-0813">Transport</keyword>
<dbReference type="KEGG" id="tbw:NCTC13354_00759"/>
<feature type="transmembrane region" description="Helical" evidence="6">
    <location>
        <begin position="228"/>
        <end position="250"/>
    </location>
</feature>
<keyword evidence="9" id="KW-1185">Reference proteome</keyword>
<dbReference type="Pfam" id="PF07690">
    <property type="entry name" value="MFS_1"/>
    <property type="match status" value="1"/>
</dbReference>
<dbReference type="InterPro" id="IPR020846">
    <property type="entry name" value="MFS_dom"/>
</dbReference>
<feature type="transmembrane region" description="Helical" evidence="6">
    <location>
        <begin position="12"/>
        <end position="31"/>
    </location>
</feature>
<feature type="transmembrane region" description="Helical" evidence="6">
    <location>
        <begin position="403"/>
        <end position="426"/>
    </location>
</feature>
<dbReference type="PROSITE" id="PS50850">
    <property type="entry name" value="MFS"/>
    <property type="match status" value="1"/>
</dbReference>
<dbReference type="InterPro" id="IPR011701">
    <property type="entry name" value="MFS"/>
</dbReference>
<reference evidence="8 9" key="1">
    <citation type="submission" date="2018-12" db="EMBL/GenBank/DDBJ databases">
        <authorList>
            <consortium name="Pathogen Informatics"/>
        </authorList>
    </citation>
    <scope>NUCLEOTIDE SEQUENCE [LARGE SCALE GENOMIC DNA]</scope>
    <source>
        <strain evidence="8 9">NCTC13354</strain>
    </source>
</reference>
<dbReference type="GO" id="GO:0005886">
    <property type="term" value="C:plasma membrane"/>
    <property type="evidence" value="ECO:0007669"/>
    <property type="project" value="UniProtKB-SubCell"/>
</dbReference>
<evidence type="ECO:0000259" key="7">
    <source>
        <dbReference type="PROSITE" id="PS50850"/>
    </source>
</evidence>
<feature type="transmembrane region" description="Helical" evidence="6">
    <location>
        <begin position="203"/>
        <end position="222"/>
    </location>
</feature>
<sequence>MSDVKDYQGTKSDLLALVLAVLTFWLFGQSMLNVGLTVGNDLGMAPGLTNLAVSMGSLVCGMLIVMWGSLGDSHGRLKMLRLGSVLNIIGCLLMVFAAGALGGWMVLLGRVLHGLAGGAITPAALALVNSYWHGDKRARAISYVSMGTFGGMALSSIVGGLIAGSPLTWRGIFAISAVFSVLAILMLRNTPDVAPLANSGKKLDVVGILSLAVAMLSLQLFITQGPSLGWTSPATIGLAAVLVVALIVFIHNGRTAADPLINFAVFKNRTFTGAIVANFLITTTAGMITIALWVMQGSGQGYDATRASYLTIGYAICVLAFITTGERMMKTLGFRIPMLTGAILVAISVLMLMFTNLMVEQYVVVAIIAFSLYGVGLALFATPTTTAALNSLPQDIVGAGSGILKMASSLGSAIGLAIASTVFTMFSQRGSGSEIVGRIIEYTGEQSNVAVREAGTISLSTLLVGAIIAIIAIWFLIPSRKQQFSTDS</sequence>
<feature type="transmembrane region" description="Helical" evidence="6">
    <location>
        <begin position="140"/>
        <end position="163"/>
    </location>
</feature>
<keyword evidence="5 6" id="KW-0472">Membrane</keyword>
<evidence type="ECO:0000256" key="5">
    <source>
        <dbReference type="ARBA" id="ARBA00023136"/>
    </source>
</evidence>
<protein>
    <submittedName>
        <fullName evidence="8">Quinolone resistance protein norB</fullName>
    </submittedName>
</protein>
<feature type="transmembrane region" description="Helical" evidence="6">
    <location>
        <begin position="82"/>
        <end position="105"/>
    </location>
</feature>
<feature type="transmembrane region" description="Helical" evidence="6">
    <location>
        <begin position="111"/>
        <end position="128"/>
    </location>
</feature>
<evidence type="ECO:0000256" key="1">
    <source>
        <dbReference type="ARBA" id="ARBA00004651"/>
    </source>
</evidence>
<dbReference type="SUPFAM" id="SSF103473">
    <property type="entry name" value="MFS general substrate transporter"/>
    <property type="match status" value="1"/>
</dbReference>
<feature type="transmembrane region" description="Helical" evidence="6">
    <location>
        <begin position="307"/>
        <end position="324"/>
    </location>
</feature>
<dbReference type="PANTHER" id="PTHR42718">
    <property type="entry name" value="MAJOR FACILITATOR SUPERFAMILY MULTIDRUG TRANSPORTER MFSC"/>
    <property type="match status" value="1"/>
</dbReference>
<proteinExistence type="predicted"/>
<dbReference type="PANTHER" id="PTHR42718:SF9">
    <property type="entry name" value="MAJOR FACILITATOR SUPERFAMILY MULTIDRUG TRANSPORTER MFSC"/>
    <property type="match status" value="1"/>
</dbReference>
<feature type="transmembrane region" description="Helical" evidence="6">
    <location>
        <begin position="457"/>
        <end position="477"/>
    </location>
</feature>
<dbReference type="Proteomes" id="UP000269542">
    <property type="component" value="Chromosome"/>
</dbReference>
<dbReference type="OrthoDB" id="2412976at2"/>
<evidence type="ECO:0000256" key="6">
    <source>
        <dbReference type="SAM" id="Phobius"/>
    </source>
</evidence>
<dbReference type="EMBL" id="LR134476">
    <property type="protein sequence ID" value="VEI13059.1"/>
    <property type="molecule type" value="Genomic_DNA"/>
</dbReference>
<comment type="subcellular location">
    <subcellularLocation>
        <location evidence="1">Cell membrane</location>
        <topology evidence="1">Multi-pass membrane protein</topology>
    </subcellularLocation>
</comment>
<dbReference type="InterPro" id="IPR036259">
    <property type="entry name" value="MFS_trans_sf"/>
</dbReference>
<gene>
    <name evidence="8" type="primary">norB_2</name>
    <name evidence="8" type="ORF">NCTC13354_00759</name>
</gene>
<evidence type="ECO:0000313" key="9">
    <source>
        <dbReference type="Proteomes" id="UP000269542"/>
    </source>
</evidence>
<accession>A0A448PDQ8</accession>
<feature type="transmembrane region" description="Helical" evidence="6">
    <location>
        <begin position="336"/>
        <end position="355"/>
    </location>
</feature>
<feature type="transmembrane region" description="Helical" evidence="6">
    <location>
        <begin position="361"/>
        <end position="382"/>
    </location>
</feature>
<evidence type="ECO:0000256" key="4">
    <source>
        <dbReference type="ARBA" id="ARBA00022989"/>
    </source>
</evidence>
<dbReference type="GO" id="GO:0022857">
    <property type="term" value="F:transmembrane transporter activity"/>
    <property type="evidence" value="ECO:0007669"/>
    <property type="project" value="InterPro"/>
</dbReference>
<feature type="domain" description="Major facilitator superfamily (MFS) profile" evidence="7">
    <location>
        <begin position="13"/>
        <end position="481"/>
    </location>
</feature>